<sequence length="196" mass="22295">MVDVDGVVIIQPEGREHWADNLERDLGVPVADLRREFFQPYWEEIIVGRAPMAERLAAALTKIAPRVHCEDLISYWFEKDSQLDSVLLNDIAACRDSGLRIYFATNQEHMRAAYLMEGLGLSRYVDGIFYSGSMGCRKPQRNFYRAVEIRMDLNRSEILLIDDTLANVEAAREAGWTAVHWTNGMSLPAIVARFTA</sequence>
<dbReference type="EMBL" id="BMHH01000010">
    <property type="protein sequence ID" value="GGA97535.1"/>
    <property type="molecule type" value="Genomic_DNA"/>
</dbReference>
<dbReference type="InterPro" id="IPR023214">
    <property type="entry name" value="HAD_sf"/>
</dbReference>
<dbReference type="Gene3D" id="3.40.50.1000">
    <property type="entry name" value="HAD superfamily/HAD-like"/>
    <property type="match status" value="1"/>
</dbReference>
<dbReference type="RefSeq" id="WP_373288648.1">
    <property type="nucleotide sequence ID" value="NZ_BMHH01000010.1"/>
</dbReference>
<evidence type="ECO:0000313" key="1">
    <source>
        <dbReference type="EMBL" id="GGA97535.1"/>
    </source>
</evidence>
<dbReference type="SUPFAM" id="SSF56784">
    <property type="entry name" value="HAD-like"/>
    <property type="match status" value="1"/>
</dbReference>
<dbReference type="AlphaFoldDB" id="A0A916SG25"/>
<dbReference type="InterPro" id="IPR036412">
    <property type="entry name" value="HAD-like_sf"/>
</dbReference>
<dbReference type="NCBIfam" id="TIGR01509">
    <property type="entry name" value="HAD-SF-IA-v3"/>
    <property type="match status" value="1"/>
</dbReference>
<accession>A0A916SG25</accession>
<protein>
    <submittedName>
        <fullName evidence="1">Haloacid dehalogenase</fullName>
    </submittedName>
</protein>
<organism evidence="1 2">
    <name type="scientific">Brucella endophytica</name>
    <dbReference type="NCBI Taxonomy" id="1963359"/>
    <lineage>
        <taxon>Bacteria</taxon>
        <taxon>Pseudomonadati</taxon>
        <taxon>Pseudomonadota</taxon>
        <taxon>Alphaproteobacteria</taxon>
        <taxon>Hyphomicrobiales</taxon>
        <taxon>Brucellaceae</taxon>
        <taxon>Brucella/Ochrobactrum group</taxon>
        <taxon>Brucella</taxon>
    </lineage>
</organism>
<name>A0A916SG25_9HYPH</name>
<reference evidence="1" key="1">
    <citation type="journal article" date="2014" name="Int. J. Syst. Evol. Microbiol.">
        <title>Complete genome sequence of Corynebacterium casei LMG S-19264T (=DSM 44701T), isolated from a smear-ripened cheese.</title>
        <authorList>
            <consortium name="US DOE Joint Genome Institute (JGI-PGF)"/>
            <person name="Walter F."/>
            <person name="Albersmeier A."/>
            <person name="Kalinowski J."/>
            <person name="Ruckert C."/>
        </authorList>
    </citation>
    <scope>NUCLEOTIDE SEQUENCE</scope>
    <source>
        <strain evidence="1">CGMCC 1.15082</strain>
    </source>
</reference>
<keyword evidence="2" id="KW-1185">Reference proteome</keyword>
<dbReference type="SFLD" id="SFLDS00003">
    <property type="entry name" value="Haloacid_Dehalogenase"/>
    <property type="match status" value="1"/>
</dbReference>
<dbReference type="PANTHER" id="PTHR43611">
    <property type="entry name" value="ALPHA-D-GLUCOSE 1-PHOSPHATE PHOSPHATASE"/>
    <property type="match status" value="1"/>
</dbReference>
<reference evidence="1" key="2">
    <citation type="submission" date="2020-09" db="EMBL/GenBank/DDBJ databases">
        <authorList>
            <person name="Sun Q."/>
            <person name="Zhou Y."/>
        </authorList>
    </citation>
    <scope>NUCLEOTIDE SEQUENCE</scope>
    <source>
        <strain evidence="1">CGMCC 1.15082</strain>
    </source>
</reference>
<gene>
    <name evidence="1" type="ORF">GCM10011491_27260</name>
</gene>
<evidence type="ECO:0000313" key="2">
    <source>
        <dbReference type="Proteomes" id="UP000646478"/>
    </source>
</evidence>
<proteinExistence type="predicted"/>
<dbReference type="Pfam" id="PF00702">
    <property type="entry name" value="Hydrolase"/>
    <property type="match status" value="1"/>
</dbReference>
<dbReference type="SFLD" id="SFLDG01129">
    <property type="entry name" value="C1.5:_HAD__Beta-PGM__Phosphata"/>
    <property type="match status" value="1"/>
</dbReference>
<dbReference type="InterPro" id="IPR006439">
    <property type="entry name" value="HAD-SF_hydro_IA"/>
</dbReference>
<dbReference type="Proteomes" id="UP000646478">
    <property type="component" value="Unassembled WGS sequence"/>
</dbReference>
<comment type="caution">
    <text evidence="1">The sequence shown here is derived from an EMBL/GenBank/DDBJ whole genome shotgun (WGS) entry which is preliminary data.</text>
</comment>
<dbReference type="PANTHER" id="PTHR43611:SF3">
    <property type="entry name" value="FLAVIN MONONUCLEOTIDE HYDROLASE 1, CHLOROPLATIC"/>
    <property type="match status" value="1"/>
</dbReference>